<dbReference type="PANTHER" id="PTHR43861">
    <property type="entry name" value="TRANS-ACONITATE 2-METHYLTRANSFERASE-RELATED"/>
    <property type="match status" value="1"/>
</dbReference>
<evidence type="ECO:0000313" key="5">
    <source>
        <dbReference type="Proteomes" id="UP000753256"/>
    </source>
</evidence>
<feature type="domain" description="Methyltransferase" evidence="3">
    <location>
        <begin position="42"/>
        <end position="130"/>
    </location>
</feature>
<dbReference type="EMBL" id="DYUZ01000012">
    <property type="protein sequence ID" value="HJG36803.1"/>
    <property type="molecule type" value="Genomic_DNA"/>
</dbReference>
<keyword evidence="1 4" id="KW-0489">Methyltransferase</keyword>
<name>A0A921ISS6_9ACTN</name>
<protein>
    <submittedName>
        <fullName evidence="4">Class I SAM-dependent methyltransferase</fullName>
    </submittedName>
</protein>
<dbReference type="InterPro" id="IPR041698">
    <property type="entry name" value="Methyltransf_25"/>
</dbReference>
<organism evidence="4 5">
    <name type="scientific">Enorma phocaeensis</name>
    <dbReference type="NCBI Taxonomy" id="1871019"/>
    <lineage>
        <taxon>Bacteria</taxon>
        <taxon>Bacillati</taxon>
        <taxon>Actinomycetota</taxon>
        <taxon>Coriobacteriia</taxon>
        <taxon>Coriobacteriales</taxon>
        <taxon>Coriobacteriaceae</taxon>
        <taxon>Enorma</taxon>
    </lineage>
</organism>
<accession>A0A921ISS6</accession>
<dbReference type="InterPro" id="IPR029063">
    <property type="entry name" value="SAM-dependent_MTases_sf"/>
</dbReference>
<keyword evidence="2" id="KW-0808">Transferase</keyword>
<reference evidence="4" key="1">
    <citation type="journal article" date="2021" name="PeerJ">
        <title>Extensive microbial diversity within the chicken gut microbiome revealed by metagenomics and culture.</title>
        <authorList>
            <person name="Gilroy R."/>
            <person name="Ravi A."/>
            <person name="Getino M."/>
            <person name="Pursley I."/>
            <person name="Horton D.L."/>
            <person name="Alikhan N.F."/>
            <person name="Baker D."/>
            <person name="Gharbi K."/>
            <person name="Hall N."/>
            <person name="Watson M."/>
            <person name="Adriaenssens E.M."/>
            <person name="Foster-Nyarko E."/>
            <person name="Jarju S."/>
            <person name="Secka A."/>
            <person name="Antonio M."/>
            <person name="Oren A."/>
            <person name="Chaudhuri R.R."/>
            <person name="La Ragione R."/>
            <person name="Hildebrand F."/>
            <person name="Pallen M.J."/>
        </authorList>
    </citation>
    <scope>NUCLEOTIDE SEQUENCE</scope>
    <source>
        <strain evidence="4">ChiHjej13B12-9602</strain>
    </source>
</reference>
<dbReference type="AlphaFoldDB" id="A0A921ISS6"/>
<evidence type="ECO:0000256" key="1">
    <source>
        <dbReference type="ARBA" id="ARBA00022603"/>
    </source>
</evidence>
<evidence type="ECO:0000256" key="2">
    <source>
        <dbReference type="ARBA" id="ARBA00022679"/>
    </source>
</evidence>
<dbReference type="Pfam" id="PF13649">
    <property type="entry name" value="Methyltransf_25"/>
    <property type="match status" value="1"/>
</dbReference>
<dbReference type="Proteomes" id="UP000753256">
    <property type="component" value="Unassembled WGS sequence"/>
</dbReference>
<dbReference type="SUPFAM" id="SSF53335">
    <property type="entry name" value="S-adenosyl-L-methionine-dependent methyltransferases"/>
    <property type="match status" value="1"/>
</dbReference>
<gene>
    <name evidence="4" type="ORF">K8V70_02920</name>
</gene>
<dbReference type="GO" id="GO:0032259">
    <property type="term" value="P:methylation"/>
    <property type="evidence" value="ECO:0007669"/>
    <property type="project" value="UniProtKB-KW"/>
</dbReference>
<dbReference type="CDD" id="cd02440">
    <property type="entry name" value="AdoMet_MTases"/>
    <property type="match status" value="1"/>
</dbReference>
<sequence>MHQPTIDYYNSHADSFISSTVHADMSEMLSSFLELVPQGGTVLDWGCGSGRDSLAMLQAGINVVPADLSAAMADAAEKLTGLTVRREAFSDLDAENTFDGVWASASLLHATRSELPSLFGKAAQALKSNGILYVSFKYGSFEGERNGRWFSDLDETALSSIVAHVSELKMIRTWTSHDVRPERANEIWLNAFLQKVPVSTTQSLES</sequence>
<reference evidence="4" key="2">
    <citation type="submission" date="2021-09" db="EMBL/GenBank/DDBJ databases">
        <authorList>
            <person name="Gilroy R."/>
        </authorList>
    </citation>
    <scope>NUCLEOTIDE SEQUENCE</scope>
    <source>
        <strain evidence="4">ChiHjej13B12-9602</strain>
    </source>
</reference>
<comment type="caution">
    <text evidence="4">The sequence shown here is derived from an EMBL/GenBank/DDBJ whole genome shotgun (WGS) entry which is preliminary data.</text>
</comment>
<dbReference type="GO" id="GO:0008168">
    <property type="term" value="F:methyltransferase activity"/>
    <property type="evidence" value="ECO:0007669"/>
    <property type="project" value="UniProtKB-KW"/>
</dbReference>
<evidence type="ECO:0000313" key="4">
    <source>
        <dbReference type="EMBL" id="HJG36803.1"/>
    </source>
</evidence>
<proteinExistence type="predicted"/>
<dbReference type="PANTHER" id="PTHR43861:SF1">
    <property type="entry name" value="TRANS-ACONITATE 2-METHYLTRANSFERASE"/>
    <property type="match status" value="1"/>
</dbReference>
<dbReference type="RefSeq" id="WP_273189184.1">
    <property type="nucleotide sequence ID" value="NZ_DYUZ01000012.1"/>
</dbReference>
<evidence type="ECO:0000259" key="3">
    <source>
        <dbReference type="Pfam" id="PF13649"/>
    </source>
</evidence>
<dbReference type="Gene3D" id="3.40.50.150">
    <property type="entry name" value="Vaccinia Virus protein VP39"/>
    <property type="match status" value="1"/>
</dbReference>